<keyword evidence="10" id="KW-1185">Reference proteome</keyword>
<evidence type="ECO:0000256" key="4">
    <source>
        <dbReference type="ARBA" id="ARBA00022853"/>
    </source>
</evidence>
<sequence length="121" mass="13966">MVIEYSGIVIRSVLTDKWEKFYDGKGIDGKGIGYYMFHMDDFDVVDATTHGNAARFINHSCEPNCFSRVIHVEGQKHIVIFALRRILHGEELTYDYEFPIEDASNKLPCNCGAKRCRRFLN</sequence>
<evidence type="ECO:0000313" key="9">
    <source>
        <dbReference type="Ensembl" id="ENSSDAP00000024006.1"/>
    </source>
</evidence>
<dbReference type="PANTHER" id="PTHR45838:SF3">
    <property type="entry name" value="HISTONE-LYSINE N-METHYLTRANSFERASE 2B"/>
    <property type="match status" value="1"/>
</dbReference>
<reference evidence="9" key="2">
    <citation type="submission" date="2025-09" db="UniProtKB">
        <authorList>
            <consortium name="Ensembl"/>
        </authorList>
    </citation>
    <scope>IDENTIFICATION</scope>
</reference>
<keyword evidence="2" id="KW-0808">Transferase</keyword>
<accession>A0A8C9QNG6</accession>
<keyword evidence="4" id="KW-0156">Chromatin regulator</keyword>
<dbReference type="AlphaFoldDB" id="A0A8C9QNG6"/>
<protein>
    <submittedName>
        <fullName evidence="9">Uncharacterized protein</fullName>
    </submittedName>
</protein>
<dbReference type="GO" id="GO:0032259">
    <property type="term" value="P:methylation"/>
    <property type="evidence" value="ECO:0007669"/>
    <property type="project" value="UniProtKB-KW"/>
</dbReference>
<dbReference type="Pfam" id="PF00856">
    <property type="entry name" value="SET"/>
    <property type="match status" value="1"/>
</dbReference>
<dbReference type="Gene3D" id="2.170.270.10">
    <property type="entry name" value="SET domain"/>
    <property type="match status" value="1"/>
</dbReference>
<feature type="domain" description="Post-SET" evidence="8">
    <location>
        <begin position="105"/>
        <end position="121"/>
    </location>
</feature>
<dbReference type="GO" id="GO:0035097">
    <property type="term" value="C:histone methyltransferase complex"/>
    <property type="evidence" value="ECO:0007669"/>
    <property type="project" value="TreeGrafter"/>
</dbReference>
<keyword evidence="3" id="KW-0949">S-adenosyl-L-methionine</keyword>
<dbReference type="PROSITE" id="PS50868">
    <property type="entry name" value="POST_SET"/>
    <property type="match status" value="1"/>
</dbReference>
<evidence type="ECO:0000259" key="8">
    <source>
        <dbReference type="PROSITE" id="PS50868"/>
    </source>
</evidence>
<evidence type="ECO:0000256" key="6">
    <source>
        <dbReference type="ARBA" id="ARBA00023163"/>
    </source>
</evidence>
<evidence type="ECO:0000256" key="3">
    <source>
        <dbReference type="ARBA" id="ARBA00022691"/>
    </source>
</evidence>
<evidence type="ECO:0000313" key="10">
    <source>
        <dbReference type="Proteomes" id="UP000694422"/>
    </source>
</evidence>
<dbReference type="InterPro" id="IPR003616">
    <property type="entry name" value="Post-SET_dom"/>
</dbReference>
<name>A0A8C9QNG6_SPEDA</name>
<dbReference type="GO" id="GO:0042800">
    <property type="term" value="F:histone H3K4 methyltransferase activity"/>
    <property type="evidence" value="ECO:0007669"/>
    <property type="project" value="TreeGrafter"/>
</dbReference>
<evidence type="ECO:0000259" key="7">
    <source>
        <dbReference type="PROSITE" id="PS50280"/>
    </source>
</evidence>
<evidence type="ECO:0000256" key="5">
    <source>
        <dbReference type="ARBA" id="ARBA00023015"/>
    </source>
</evidence>
<dbReference type="SMART" id="SM00508">
    <property type="entry name" value="PostSET"/>
    <property type="match status" value="1"/>
</dbReference>
<feature type="domain" description="SET" evidence="7">
    <location>
        <begin position="1"/>
        <end position="97"/>
    </location>
</feature>
<dbReference type="PANTHER" id="PTHR45838">
    <property type="entry name" value="HISTONE-LYSINE-N-METHYLTRANSFERASE 2 KMT2 FAMILY MEMBER"/>
    <property type="match status" value="1"/>
</dbReference>
<dbReference type="Proteomes" id="UP000694422">
    <property type="component" value="Unplaced"/>
</dbReference>
<evidence type="ECO:0000256" key="1">
    <source>
        <dbReference type="ARBA" id="ARBA00022603"/>
    </source>
</evidence>
<reference evidence="9" key="1">
    <citation type="submission" date="2025-08" db="UniProtKB">
        <authorList>
            <consortium name="Ensembl"/>
        </authorList>
    </citation>
    <scope>IDENTIFICATION</scope>
</reference>
<dbReference type="SMART" id="SM00317">
    <property type="entry name" value="SET"/>
    <property type="match status" value="1"/>
</dbReference>
<dbReference type="SUPFAM" id="SSF82199">
    <property type="entry name" value="SET domain"/>
    <property type="match status" value="1"/>
</dbReference>
<organism evidence="9 10">
    <name type="scientific">Spermophilus dauricus</name>
    <name type="common">Daurian ground squirrel</name>
    <dbReference type="NCBI Taxonomy" id="99837"/>
    <lineage>
        <taxon>Eukaryota</taxon>
        <taxon>Metazoa</taxon>
        <taxon>Chordata</taxon>
        <taxon>Craniata</taxon>
        <taxon>Vertebrata</taxon>
        <taxon>Euteleostomi</taxon>
        <taxon>Mammalia</taxon>
        <taxon>Eutheria</taxon>
        <taxon>Euarchontoglires</taxon>
        <taxon>Glires</taxon>
        <taxon>Rodentia</taxon>
        <taxon>Sciuromorpha</taxon>
        <taxon>Sciuridae</taxon>
        <taxon>Xerinae</taxon>
        <taxon>Marmotini</taxon>
        <taxon>Spermophilus</taxon>
    </lineage>
</organism>
<dbReference type="InterPro" id="IPR001214">
    <property type="entry name" value="SET_dom"/>
</dbReference>
<proteinExistence type="predicted"/>
<dbReference type="GO" id="GO:0045893">
    <property type="term" value="P:positive regulation of DNA-templated transcription"/>
    <property type="evidence" value="ECO:0007669"/>
    <property type="project" value="TreeGrafter"/>
</dbReference>
<keyword evidence="1" id="KW-0489">Methyltransferase</keyword>
<dbReference type="InterPro" id="IPR046341">
    <property type="entry name" value="SET_dom_sf"/>
</dbReference>
<keyword evidence="5" id="KW-0805">Transcription regulation</keyword>
<keyword evidence="6" id="KW-0804">Transcription</keyword>
<dbReference type="Ensembl" id="ENSSDAT00000027486.1">
    <property type="protein sequence ID" value="ENSSDAP00000024006.1"/>
    <property type="gene ID" value="ENSSDAG00000021888.1"/>
</dbReference>
<evidence type="ECO:0000256" key="2">
    <source>
        <dbReference type="ARBA" id="ARBA00022679"/>
    </source>
</evidence>
<dbReference type="PROSITE" id="PS50280">
    <property type="entry name" value="SET"/>
    <property type="match status" value="1"/>
</dbReference>